<comment type="caution">
    <text evidence="6">The sequence shown here is derived from an EMBL/GenBank/DDBJ whole genome shotgun (WGS) entry which is preliminary data.</text>
</comment>
<keyword evidence="2" id="KW-1015">Disulfide bond</keyword>
<accession>A0A7J6GAJ8</accession>
<name>A0A7J6GAJ8_CANSA</name>
<sequence length="212" mass="22837">MTTTQFSLSFLLAVFFLLLTTTAIASRTTKSRSFSSASNGRGSTTTTTVLHPTELVSGVCNQTSNYSFCVQSLYADPRTPRADSYGLAFVVFGMSYLNASSTQDLIVSLSKNAQRGGGGGSGQNQSLLLTRLQRCSRDYKKAVSALEMAYNDLNSETFFELADMARVAASSAEDCQSGFEKTRNSPLTARNRELKGLCEICVVVSKLFTGGD</sequence>
<gene>
    <name evidence="6" type="ORF">G4B88_010533</name>
</gene>
<dbReference type="NCBIfam" id="TIGR01614">
    <property type="entry name" value="PME_inhib"/>
    <property type="match status" value="1"/>
</dbReference>
<dbReference type="CDD" id="cd14859">
    <property type="entry name" value="PMEI_like"/>
    <property type="match status" value="1"/>
</dbReference>
<dbReference type="SMART" id="SM00856">
    <property type="entry name" value="PMEI"/>
    <property type="match status" value="1"/>
</dbReference>
<feature type="signal peptide" evidence="4">
    <location>
        <begin position="1"/>
        <end position="25"/>
    </location>
</feature>
<reference evidence="6 7" key="1">
    <citation type="journal article" date="2020" name="bioRxiv">
        <title>Sequence and annotation of 42 cannabis genomes reveals extensive copy number variation in cannabinoid synthesis and pathogen resistance genes.</title>
        <authorList>
            <person name="Mckernan K.J."/>
            <person name="Helbert Y."/>
            <person name="Kane L.T."/>
            <person name="Ebling H."/>
            <person name="Zhang L."/>
            <person name="Liu B."/>
            <person name="Eaton Z."/>
            <person name="Mclaughlin S."/>
            <person name="Kingan S."/>
            <person name="Baybayan P."/>
            <person name="Concepcion G."/>
            <person name="Jordan M."/>
            <person name="Riva A."/>
            <person name="Barbazuk W."/>
            <person name="Harkins T."/>
        </authorList>
    </citation>
    <scope>NUCLEOTIDE SEQUENCE [LARGE SCALE GENOMIC DNA]</scope>
    <source>
        <strain evidence="7">cv. Jamaican Lion 4</strain>
        <tissue evidence="6">Leaf</tissue>
    </source>
</reference>
<dbReference type="InterPro" id="IPR035513">
    <property type="entry name" value="Invertase/methylesterase_inhib"/>
</dbReference>
<dbReference type="Gene3D" id="1.20.140.40">
    <property type="entry name" value="Invertase/pectin methylesterase inhibitor family protein"/>
    <property type="match status" value="1"/>
</dbReference>
<dbReference type="AlphaFoldDB" id="A0A7J6GAJ8"/>
<proteinExistence type="inferred from homology"/>
<keyword evidence="7" id="KW-1185">Reference proteome</keyword>
<organism evidence="6 7">
    <name type="scientific">Cannabis sativa</name>
    <name type="common">Hemp</name>
    <name type="synonym">Marijuana</name>
    <dbReference type="NCBI Taxonomy" id="3483"/>
    <lineage>
        <taxon>Eukaryota</taxon>
        <taxon>Viridiplantae</taxon>
        <taxon>Streptophyta</taxon>
        <taxon>Embryophyta</taxon>
        <taxon>Tracheophyta</taxon>
        <taxon>Spermatophyta</taxon>
        <taxon>Magnoliopsida</taxon>
        <taxon>eudicotyledons</taxon>
        <taxon>Gunneridae</taxon>
        <taxon>Pentapetalae</taxon>
        <taxon>rosids</taxon>
        <taxon>fabids</taxon>
        <taxon>Rosales</taxon>
        <taxon>Cannabaceae</taxon>
        <taxon>Cannabis</taxon>
    </lineage>
</organism>
<evidence type="ECO:0000256" key="4">
    <source>
        <dbReference type="SAM" id="SignalP"/>
    </source>
</evidence>
<evidence type="ECO:0000313" key="7">
    <source>
        <dbReference type="Proteomes" id="UP000583929"/>
    </source>
</evidence>
<evidence type="ECO:0000313" key="6">
    <source>
        <dbReference type="EMBL" id="KAF4379139.1"/>
    </source>
</evidence>
<feature type="chain" id="PRO_5029876651" description="Pectinesterase inhibitor domain-containing protein" evidence="4">
    <location>
        <begin position="26"/>
        <end position="212"/>
    </location>
</feature>
<evidence type="ECO:0000256" key="3">
    <source>
        <dbReference type="ARBA" id="ARBA00038471"/>
    </source>
</evidence>
<dbReference type="PANTHER" id="PTHR35357:SF8">
    <property type="entry name" value="OS01G0111000 PROTEIN"/>
    <property type="match status" value="1"/>
</dbReference>
<dbReference type="InterPro" id="IPR006501">
    <property type="entry name" value="Pectinesterase_inhib_dom"/>
</dbReference>
<dbReference type="SUPFAM" id="SSF101148">
    <property type="entry name" value="Plant invertase/pectin methylesterase inhibitor"/>
    <property type="match status" value="1"/>
</dbReference>
<dbReference type="Pfam" id="PF04043">
    <property type="entry name" value="PMEI"/>
    <property type="match status" value="1"/>
</dbReference>
<evidence type="ECO:0000256" key="1">
    <source>
        <dbReference type="ARBA" id="ARBA00022729"/>
    </source>
</evidence>
<dbReference type="EMBL" id="JAATIQ010000130">
    <property type="protein sequence ID" value="KAF4379139.1"/>
    <property type="molecule type" value="Genomic_DNA"/>
</dbReference>
<comment type="similarity">
    <text evidence="3">Belongs to the PMEI family.</text>
</comment>
<protein>
    <recommendedName>
        <fullName evidence="5">Pectinesterase inhibitor domain-containing protein</fullName>
    </recommendedName>
</protein>
<feature type="domain" description="Pectinesterase inhibitor" evidence="5">
    <location>
        <begin position="51"/>
        <end position="204"/>
    </location>
</feature>
<dbReference type="PANTHER" id="PTHR35357">
    <property type="entry name" value="OS02G0537100 PROTEIN"/>
    <property type="match status" value="1"/>
</dbReference>
<dbReference type="Proteomes" id="UP000583929">
    <property type="component" value="Unassembled WGS sequence"/>
</dbReference>
<keyword evidence="1 4" id="KW-0732">Signal</keyword>
<dbReference type="GO" id="GO:0046910">
    <property type="term" value="F:pectinesterase inhibitor activity"/>
    <property type="evidence" value="ECO:0007669"/>
    <property type="project" value="UniProtKB-ARBA"/>
</dbReference>
<evidence type="ECO:0000256" key="2">
    <source>
        <dbReference type="ARBA" id="ARBA00023157"/>
    </source>
</evidence>
<evidence type="ECO:0000259" key="5">
    <source>
        <dbReference type="SMART" id="SM00856"/>
    </source>
</evidence>
<dbReference type="FunFam" id="1.20.140.40:FF:000008">
    <property type="entry name" value="Invertase/pectin methylesterase inhibitor family protein"/>
    <property type="match status" value="1"/>
</dbReference>